<feature type="transmembrane region" description="Helical" evidence="8">
    <location>
        <begin position="21"/>
        <end position="41"/>
    </location>
</feature>
<evidence type="ECO:0000256" key="6">
    <source>
        <dbReference type="ARBA" id="ARBA00023136"/>
    </source>
</evidence>
<evidence type="ECO:0000256" key="8">
    <source>
        <dbReference type="SAM" id="Phobius"/>
    </source>
</evidence>
<dbReference type="Proteomes" id="UP000323632">
    <property type="component" value="Unassembled WGS sequence"/>
</dbReference>
<dbReference type="GO" id="GO:0015031">
    <property type="term" value="P:protein transport"/>
    <property type="evidence" value="ECO:0007669"/>
    <property type="project" value="UniProtKB-KW"/>
</dbReference>
<dbReference type="InterPro" id="IPR003400">
    <property type="entry name" value="ExbD"/>
</dbReference>
<reference evidence="9 10" key="1">
    <citation type="submission" date="2019-09" db="EMBL/GenBank/DDBJ databases">
        <title>Genome sequence and assembly of Taibaiella sp.</title>
        <authorList>
            <person name="Chhetri G."/>
        </authorList>
    </citation>
    <scope>NUCLEOTIDE SEQUENCE [LARGE SCALE GENOMIC DNA]</scope>
    <source>
        <strain evidence="9 10">KVB11</strain>
    </source>
</reference>
<dbReference type="GO" id="GO:0005886">
    <property type="term" value="C:plasma membrane"/>
    <property type="evidence" value="ECO:0007669"/>
    <property type="project" value="UniProtKB-SubCell"/>
</dbReference>
<comment type="caution">
    <text evidence="9">The sequence shown here is derived from an EMBL/GenBank/DDBJ whole genome shotgun (WGS) entry which is preliminary data.</text>
</comment>
<proteinExistence type="inferred from homology"/>
<keyword evidence="7" id="KW-0653">Protein transport</keyword>
<dbReference type="Pfam" id="PF02472">
    <property type="entry name" value="ExbD"/>
    <property type="match status" value="1"/>
</dbReference>
<dbReference type="RefSeq" id="WP_150031567.1">
    <property type="nucleotide sequence ID" value="NZ_VWSH01000001.1"/>
</dbReference>
<protein>
    <submittedName>
        <fullName evidence="9">Biopolymer transporter ExbD</fullName>
    </submittedName>
</protein>
<keyword evidence="3" id="KW-1003">Cell membrane</keyword>
<evidence type="ECO:0000256" key="4">
    <source>
        <dbReference type="ARBA" id="ARBA00022692"/>
    </source>
</evidence>
<evidence type="ECO:0000313" key="10">
    <source>
        <dbReference type="Proteomes" id="UP000323632"/>
    </source>
</evidence>
<comment type="subcellular location">
    <subcellularLocation>
        <location evidence="1">Cell membrane</location>
        <topology evidence="1">Single-pass membrane protein</topology>
    </subcellularLocation>
    <subcellularLocation>
        <location evidence="7">Cell membrane</location>
        <topology evidence="7">Single-pass type II membrane protein</topology>
    </subcellularLocation>
</comment>
<evidence type="ECO:0000313" key="9">
    <source>
        <dbReference type="EMBL" id="KAA5536990.1"/>
    </source>
</evidence>
<accession>A0A5M6CRJ5</accession>
<keyword evidence="5 8" id="KW-1133">Transmembrane helix</keyword>
<dbReference type="EMBL" id="VWSH01000001">
    <property type="protein sequence ID" value="KAA5536990.1"/>
    <property type="molecule type" value="Genomic_DNA"/>
</dbReference>
<keyword evidence="6 8" id="KW-0472">Membrane</keyword>
<dbReference type="AlphaFoldDB" id="A0A5M6CRJ5"/>
<keyword evidence="10" id="KW-1185">Reference proteome</keyword>
<name>A0A5M6CRJ5_9BACT</name>
<organism evidence="9 10">
    <name type="scientific">Taibaiella lutea</name>
    <dbReference type="NCBI Taxonomy" id="2608001"/>
    <lineage>
        <taxon>Bacteria</taxon>
        <taxon>Pseudomonadati</taxon>
        <taxon>Bacteroidota</taxon>
        <taxon>Chitinophagia</taxon>
        <taxon>Chitinophagales</taxon>
        <taxon>Chitinophagaceae</taxon>
        <taxon>Taibaiella</taxon>
    </lineage>
</organism>
<comment type="similarity">
    <text evidence="2 7">Belongs to the ExbD/TolR family.</text>
</comment>
<evidence type="ECO:0000256" key="5">
    <source>
        <dbReference type="ARBA" id="ARBA00022989"/>
    </source>
</evidence>
<dbReference type="GO" id="GO:0022857">
    <property type="term" value="F:transmembrane transporter activity"/>
    <property type="evidence" value="ECO:0007669"/>
    <property type="project" value="InterPro"/>
</dbReference>
<keyword evidence="4 7" id="KW-0812">Transmembrane</keyword>
<dbReference type="Gene3D" id="3.30.420.270">
    <property type="match status" value="1"/>
</dbReference>
<gene>
    <name evidence="9" type="ORF">F0919_04785</name>
</gene>
<evidence type="ECO:0000256" key="3">
    <source>
        <dbReference type="ARBA" id="ARBA00022475"/>
    </source>
</evidence>
<dbReference type="PANTHER" id="PTHR30558:SF3">
    <property type="entry name" value="BIOPOLYMER TRANSPORT PROTEIN EXBD-RELATED"/>
    <property type="match status" value="1"/>
</dbReference>
<keyword evidence="7" id="KW-0813">Transport</keyword>
<evidence type="ECO:0000256" key="1">
    <source>
        <dbReference type="ARBA" id="ARBA00004162"/>
    </source>
</evidence>
<evidence type="ECO:0000256" key="7">
    <source>
        <dbReference type="RuleBase" id="RU003879"/>
    </source>
</evidence>
<dbReference type="PANTHER" id="PTHR30558">
    <property type="entry name" value="EXBD MEMBRANE COMPONENT OF PMF-DRIVEN MACROMOLECULE IMPORT SYSTEM"/>
    <property type="match status" value="1"/>
</dbReference>
<sequence length="132" mass="14460">MNLRPTLRDKSEPHTSALNDILFILLFFFLIVATLANPNVIKLTVPKAKSDTKSKQTVVVSINEKQEFFVGTTMIPAANLEQAIAEVANKSQDAEKTIVINADKLATADNIVAVMRAAQILKIRTVLAVDKN</sequence>
<evidence type="ECO:0000256" key="2">
    <source>
        <dbReference type="ARBA" id="ARBA00005811"/>
    </source>
</evidence>